<sequence length="86" mass="9336">MLDSNAPEMDYDKMSAKQLTEVITMHAKSPLIDMLLGTLTQKIKSDFAEQLEADKRGRSTVISGLPESADGTNQAVRLAGSLGQRI</sequence>
<accession>A0A016X1G4</accession>
<reference evidence="2" key="1">
    <citation type="journal article" date="2015" name="Nat. Genet.">
        <title>The genome and transcriptome of the zoonotic hookworm Ancylostoma ceylanicum identify infection-specific gene families.</title>
        <authorList>
            <person name="Schwarz E.M."/>
            <person name="Hu Y."/>
            <person name="Antoshechkin I."/>
            <person name="Miller M.M."/>
            <person name="Sternberg P.W."/>
            <person name="Aroian R.V."/>
        </authorList>
    </citation>
    <scope>NUCLEOTIDE SEQUENCE</scope>
    <source>
        <strain evidence="2">HY135</strain>
    </source>
</reference>
<organism evidence="1 2">
    <name type="scientific">Ancylostoma ceylanicum</name>
    <dbReference type="NCBI Taxonomy" id="53326"/>
    <lineage>
        <taxon>Eukaryota</taxon>
        <taxon>Metazoa</taxon>
        <taxon>Ecdysozoa</taxon>
        <taxon>Nematoda</taxon>
        <taxon>Chromadorea</taxon>
        <taxon>Rhabditida</taxon>
        <taxon>Rhabditina</taxon>
        <taxon>Rhabditomorpha</taxon>
        <taxon>Strongyloidea</taxon>
        <taxon>Ancylostomatidae</taxon>
        <taxon>Ancylostomatinae</taxon>
        <taxon>Ancylostoma</taxon>
    </lineage>
</organism>
<keyword evidence="2" id="KW-1185">Reference proteome</keyword>
<comment type="caution">
    <text evidence="1">The sequence shown here is derived from an EMBL/GenBank/DDBJ whole genome shotgun (WGS) entry which is preliminary data.</text>
</comment>
<dbReference type="EMBL" id="JARK01000020">
    <property type="protein sequence ID" value="EYC45686.1"/>
    <property type="molecule type" value="Genomic_DNA"/>
</dbReference>
<evidence type="ECO:0000313" key="1">
    <source>
        <dbReference type="EMBL" id="EYC45686.1"/>
    </source>
</evidence>
<name>A0A016X1G4_9BILA</name>
<proteinExistence type="predicted"/>
<dbReference type="OrthoDB" id="5901239at2759"/>
<dbReference type="Proteomes" id="UP000024635">
    <property type="component" value="Unassembled WGS sequence"/>
</dbReference>
<evidence type="ECO:0000313" key="2">
    <source>
        <dbReference type="Proteomes" id="UP000024635"/>
    </source>
</evidence>
<gene>
    <name evidence="1" type="primary">Acey_s0420.g1150</name>
    <name evidence="1" type="ORF">Y032_0420g1150</name>
</gene>
<dbReference type="AlphaFoldDB" id="A0A016X1G4"/>
<protein>
    <submittedName>
        <fullName evidence="1">Uncharacterized protein</fullName>
    </submittedName>
</protein>